<sequence>MRINILQHASNEGPGAVKEWADERGHAVYVYHPSDFGILPKVDETDMLVVLGGPMSPNDGYAWLEAERELIRDCMGSHVPILGVCLGAQQIATALGASVHAAPHKEVGWANVYRQSDALPGLPEKLLALHWHQDMFELPAGSSLLYSSDLVANQGFLVKGNVVGLQFHLETLTDNVREIAINDGAYAKTGNDLRQTPEQIMRQAVPPENRQAVYTILDYLSVH</sequence>
<name>A0A6A8MEB6_9LACO</name>
<dbReference type="GO" id="GO:0005829">
    <property type="term" value="C:cytosol"/>
    <property type="evidence" value="ECO:0007669"/>
    <property type="project" value="TreeGrafter"/>
</dbReference>
<dbReference type="Proteomes" id="UP000438120">
    <property type="component" value="Unassembled WGS sequence"/>
</dbReference>
<proteinExistence type="predicted"/>
<feature type="domain" description="Glutamine amidotransferase" evidence="1">
    <location>
        <begin position="41"/>
        <end position="171"/>
    </location>
</feature>
<gene>
    <name evidence="2" type="ORF">FYJ62_05625</name>
</gene>
<evidence type="ECO:0000313" key="2">
    <source>
        <dbReference type="EMBL" id="MST87128.1"/>
    </source>
</evidence>
<evidence type="ECO:0000259" key="1">
    <source>
        <dbReference type="Pfam" id="PF00117"/>
    </source>
</evidence>
<keyword evidence="3" id="KW-1185">Reference proteome</keyword>
<dbReference type="PANTHER" id="PTHR42695:SF5">
    <property type="entry name" value="GLUTAMINE AMIDOTRANSFERASE YLR126C-RELATED"/>
    <property type="match status" value="1"/>
</dbReference>
<organism evidence="2 3">
    <name type="scientific">Lactobacillus porci</name>
    <dbReference type="NCBI Taxonomy" id="2012477"/>
    <lineage>
        <taxon>Bacteria</taxon>
        <taxon>Bacillati</taxon>
        <taxon>Bacillota</taxon>
        <taxon>Bacilli</taxon>
        <taxon>Lactobacillales</taxon>
        <taxon>Lactobacillaceae</taxon>
        <taxon>Lactobacillus</taxon>
    </lineage>
</organism>
<dbReference type="PROSITE" id="PS51273">
    <property type="entry name" value="GATASE_TYPE_1"/>
    <property type="match status" value="1"/>
</dbReference>
<protein>
    <submittedName>
        <fullName evidence="2">Type 1 glutamine amidotransferase</fullName>
    </submittedName>
</protein>
<dbReference type="CDD" id="cd01741">
    <property type="entry name" value="GATase1_1"/>
    <property type="match status" value="1"/>
</dbReference>
<dbReference type="InterPro" id="IPR017926">
    <property type="entry name" value="GATASE"/>
</dbReference>
<keyword evidence="2" id="KW-0808">Transferase</keyword>
<dbReference type="InterPro" id="IPR029062">
    <property type="entry name" value="Class_I_gatase-like"/>
</dbReference>
<accession>A0A6A8MEB6</accession>
<dbReference type="PRINTS" id="PR00096">
    <property type="entry name" value="GATASE"/>
</dbReference>
<dbReference type="OrthoDB" id="9807137at2"/>
<reference evidence="2 3" key="1">
    <citation type="submission" date="2019-08" db="EMBL/GenBank/DDBJ databases">
        <title>In-depth cultivation of the pig gut microbiome towards novel bacterial diversity and tailored functional studies.</title>
        <authorList>
            <person name="Wylensek D."/>
            <person name="Hitch T.C.A."/>
            <person name="Clavel T."/>
        </authorList>
    </citation>
    <scope>NUCLEOTIDE SEQUENCE [LARGE SCALE GENOMIC DNA]</scope>
    <source>
        <strain evidence="2 3">Bifido-178-WT-2B</strain>
    </source>
</reference>
<dbReference type="Pfam" id="PF00117">
    <property type="entry name" value="GATase"/>
    <property type="match status" value="1"/>
</dbReference>
<dbReference type="RefSeq" id="WP_154548608.1">
    <property type="nucleotide sequence ID" value="NZ_VUMX01000012.1"/>
</dbReference>
<dbReference type="Gene3D" id="3.40.50.880">
    <property type="match status" value="1"/>
</dbReference>
<comment type="caution">
    <text evidence="2">The sequence shown here is derived from an EMBL/GenBank/DDBJ whole genome shotgun (WGS) entry which is preliminary data.</text>
</comment>
<dbReference type="GO" id="GO:0016740">
    <property type="term" value="F:transferase activity"/>
    <property type="evidence" value="ECO:0007669"/>
    <property type="project" value="UniProtKB-KW"/>
</dbReference>
<dbReference type="EMBL" id="VUMX01000012">
    <property type="protein sequence ID" value="MST87128.1"/>
    <property type="molecule type" value="Genomic_DNA"/>
</dbReference>
<keyword evidence="2" id="KW-0315">Glutamine amidotransferase</keyword>
<dbReference type="AlphaFoldDB" id="A0A6A8MEB6"/>
<evidence type="ECO:0000313" key="3">
    <source>
        <dbReference type="Proteomes" id="UP000438120"/>
    </source>
</evidence>
<dbReference type="SUPFAM" id="SSF52317">
    <property type="entry name" value="Class I glutamine amidotransferase-like"/>
    <property type="match status" value="1"/>
</dbReference>
<dbReference type="InterPro" id="IPR044992">
    <property type="entry name" value="ChyE-like"/>
</dbReference>
<dbReference type="PANTHER" id="PTHR42695">
    <property type="entry name" value="GLUTAMINE AMIDOTRANSFERASE YLR126C-RELATED"/>
    <property type="match status" value="1"/>
</dbReference>